<proteinExistence type="predicted"/>
<accession>A0A266Q874</accession>
<dbReference type="EMBL" id="NHNI01000001">
    <property type="protein sequence ID" value="OZY86035.1"/>
    <property type="molecule type" value="Genomic_DNA"/>
</dbReference>
<dbReference type="Proteomes" id="UP000216101">
    <property type="component" value="Unassembled WGS sequence"/>
</dbReference>
<dbReference type="AlphaFoldDB" id="A0A266Q874"/>
<protein>
    <submittedName>
        <fullName evidence="1">Uncharacterized protein</fullName>
    </submittedName>
</protein>
<organism evidence="1 2">
    <name type="scientific">Cellvibrio mixtus</name>
    <dbReference type="NCBI Taxonomy" id="39650"/>
    <lineage>
        <taxon>Bacteria</taxon>
        <taxon>Pseudomonadati</taxon>
        <taxon>Pseudomonadota</taxon>
        <taxon>Gammaproteobacteria</taxon>
        <taxon>Cellvibrionales</taxon>
        <taxon>Cellvibrionaceae</taxon>
        <taxon>Cellvibrio</taxon>
    </lineage>
</organism>
<name>A0A266Q874_9GAMM</name>
<evidence type="ECO:0000313" key="2">
    <source>
        <dbReference type="Proteomes" id="UP000216101"/>
    </source>
</evidence>
<evidence type="ECO:0000313" key="1">
    <source>
        <dbReference type="EMBL" id="OZY86035.1"/>
    </source>
</evidence>
<dbReference type="RefSeq" id="WP_094983796.1">
    <property type="nucleotide sequence ID" value="NZ_NHNI01000001.1"/>
</dbReference>
<keyword evidence="2" id="KW-1185">Reference proteome</keyword>
<sequence>MDRVTELLKAKGNWWFDPWWEEDRWYDSGHIEKDKLLDSIEFLKSIFPKEWIKSLGDEPLFHPFLQLLFFGKGLSQINSIYLLAERIRLIVKMDGYVSVLNNYKTIAQAKSANLEMFFAEVMSTVGGRVSFIPAKPKKGRTPDLLIDIEGKEFVVECKCIQDSEFEKWMQNYSRDFSCAIMDSIPAGYDVFYFHPRFNIEPEDVGHPDLFSFRLAAILDVLPIVNQLKAISHFSPKYHYIDMGLKGSLCLFPKNDQINSRIEMPEASQGFIGRRLVGNAIIKANEQIAEFGKPGFAVVSYGSPPELGAIKMIVPRLFGQRRDEYSLLLGVLIFPMQNMLRYVRPIWVANPFSVFSAEDFGLPELLDKVLDPFI</sequence>
<comment type="caution">
    <text evidence="1">The sequence shown here is derived from an EMBL/GenBank/DDBJ whole genome shotgun (WGS) entry which is preliminary data.</text>
</comment>
<gene>
    <name evidence="1" type="ORF">CBP51_03115</name>
</gene>
<reference evidence="2" key="1">
    <citation type="submission" date="2017-05" db="EMBL/GenBank/DDBJ databases">
        <authorList>
            <person name="Barney B.M."/>
        </authorList>
    </citation>
    <scope>NUCLEOTIDE SEQUENCE [LARGE SCALE GENOMIC DNA]</scope>
    <source>
        <strain evidence="2">PSBB022</strain>
    </source>
</reference>